<name>A0A5M3W431_9ACTN</name>
<keyword evidence="3" id="KW-1003">Cell membrane</keyword>
<evidence type="ECO:0000313" key="10">
    <source>
        <dbReference type="Proteomes" id="UP000334990"/>
    </source>
</evidence>
<evidence type="ECO:0000256" key="3">
    <source>
        <dbReference type="ARBA" id="ARBA00022475"/>
    </source>
</evidence>
<protein>
    <recommendedName>
        <fullName evidence="8">Major facilitator superfamily (MFS) profile domain-containing protein</fullName>
    </recommendedName>
</protein>
<keyword evidence="2" id="KW-0813">Transport</keyword>
<dbReference type="GO" id="GO:0022857">
    <property type="term" value="F:transmembrane transporter activity"/>
    <property type="evidence" value="ECO:0007669"/>
    <property type="project" value="InterPro"/>
</dbReference>
<proteinExistence type="predicted"/>
<comment type="caution">
    <text evidence="9">The sequence shown here is derived from an EMBL/GenBank/DDBJ whole genome shotgun (WGS) entry which is preliminary data.</text>
</comment>
<dbReference type="Proteomes" id="UP000334990">
    <property type="component" value="Unassembled WGS sequence"/>
</dbReference>
<dbReference type="InterPro" id="IPR020846">
    <property type="entry name" value="MFS_dom"/>
</dbReference>
<feature type="transmembrane region" description="Helical" evidence="7">
    <location>
        <begin position="90"/>
        <end position="114"/>
    </location>
</feature>
<organism evidence="9 10">
    <name type="scientific">Acrocarpospora corrugata</name>
    <dbReference type="NCBI Taxonomy" id="35763"/>
    <lineage>
        <taxon>Bacteria</taxon>
        <taxon>Bacillati</taxon>
        <taxon>Actinomycetota</taxon>
        <taxon>Actinomycetes</taxon>
        <taxon>Streptosporangiales</taxon>
        <taxon>Streptosporangiaceae</taxon>
        <taxon>Acrocarpospora</taxon>
    </lineage>
</organism>
<dbReference type="RefSeq" id="WP_218034472.1">
    <property type="nucleotide sequence ID" value="NZ_BAAABN010000035.1"/>
</dbReference>
<evidence type="ECO:0000256" key="6">
    <source>
        <dbReference type="ARBA" id="ARBA00023136"/>
    </source>
</evidence>
<dbReference type="PANTHER" id="PTHR23513:SF6">
    <property type="entry name" value="MAJOR FACILITATOR SUPERFAMILY ASSOCIATED DOMAIN-CONTAINING PROTEIN"/>
    <property type="match status" value="1"/>
</dbReference>
<dbReference type="EMBL" id="BLAD01000064">
    <property type="protein sequence ID" value="GES03010.1"/>
    <property type="molecule type" value="Genomic_DNA"/>
</dbReference>
<comment type="subcellular location">
    <subcellularLocation>
        <location evidence="1">Cell membrane</location>
        <topology evidence="1">Multi-pass membrane protein</topology>
    </subcellularLocation>
</comment>
<feature type="transmembrane region" description="Helical" evidence="7">
    <location>
        <begin position="255"/>
        <end position="274"/>
    </location>
</feature>
<reference evidence="9 10" key="1">
    <citation type="submission" date="2019-10" db="EMBL/GenBank/DDBJ databases">
        <title>Whole genome shotgun sequence of Acrocarpospora corrugata NBRC 13972.</title>
        <authorList>
            <person name="Ichikawa N."/>
            <person name="Kimura A."/>
            <person name="Kitahashi Y."/>
            <person name="Komaki H."/>
            <person name="Oguchi A."/>
        </authorList>
    </citation>
    <scope>NUCLEOTIDE SEQUENCE [LARGE SCALE GENOMIC DNA]</scope>
    <source>
        <strain evidence="9 10">NBRC 13972</strain>
    </source>
</reference>
<dbReference type="PANTHER" id="PTHR23513">
    <property type="entry name" value="INTEGRAL MEMBRANE EFFLUX PROTEIN-RELATED"/>
    <property type="match status" value="1"/>
</dbReference>
<dbReference type="GO" id="GO:0005886">
    <property type="term" value="C:plasma membrane"/>
    <property type="evidence" value="ECO:0007669"/>
    <property type="project" value="UniProtKB-SubCell"/>
</dbReference>
<evidence type="ECO:0000256" key="4">
    <source>
        <dbReference type="ARBA" id="ARBA00022692"/>
    </source>
</evidence>
<keyword evidence="4 7" id="KW-0812">Transmembrane</keyword>
<dbReference type="AlphaFoldDB" id="A0A5M3W431"/>
<gene>
    <name evidence="9" type="ORF">Acor_50760</name>
</gene>
<evidence type="ECO:0000313" key="9">
    <source>
        <dbReference type="EMBL" id="GES03010.1"/>
    </source>
</evidence>
<feature type="transmembrane region" description="Helical" evidence="7">
    <location>
        <begin position="45"/>
        <end position="70"/>
    </location>
</feature>
<evidence type="ECO:0000256" key="2">
    <source>
        <dbReference type="ARBA" id="ARBA00022448"/>
    </source>
</evidence>
<feature type="transmembrane region" description="Helical" evidence="7">
    <location>
        <begin position="163"/>
        <end position="186"/>
    </location>
</feature>
<dbReference type="InterPro" id="IPR036259">
    <property type="entry name" value="MFS_trans_sf"/>
</dbReference>
<dbReference type="InterPro" id="IPR010290">
    <property type="entry name" value="TM_effector"/>
</dbReference>
<dbReference type="Gene3D" id="1.20.1250.20">
    <property type="entry name" value="MFS general substrate transporter like domains"/>
    <property type="match status" value="1"/>
</dbReference>
<dbReference type="PROSITE" id="PS50850">
    <property type="entry name" value="MFS"/>
    <property type="match status" value="1"/>
</dbReference>
<feature type="transmembrane region" description="Helical" evidence="7">
    <location>
        <begin position="223"/>
        <end position="243"/>
    </location>
</feature>
<accession>A0A5M3W431</accession>
<evidence type="ECO:0000256" key="5">
    <source>
        <dbReference type="ARBA" id="ARBA00022989"/>
    </source>
</evidence>
<keyword evidence="6 7" id="KW-0472">Membrane</keyword>
<keyword evidence="10" id="KW-1185">Reference proteome</keyword>
<sequence>MRALMSARLGAAFSKLWTASAVSNVGDGITMAAGPLLVASLTSEPALVAGAAFAQQLPWLIISLISGVYVDRLNRRHLIIVVNVLRGLALAVLAAAVATSTASIPLIYVVFFLLGTGETLADTAFSALLPATVAPEQLTTANSRLTATTVLGNQLLSKPLGGWLFAAGAALPFAADALTFLLAAALTSAIRVTPARPAAVGGSVRADIAAGIRWLWRHRPLRTLAVTMGVANVAFCAPFAIFALNAQQRLGLTEVGYGLLLTAFGVGGLAGSMLAPRLSARFGSTALLRGGLIVEIGTHAVLAAPPRTRWSRRPS</sequence>
<keyword evidence="5 7" id="KW-1133">Transmembrane helix</keyword>
<evidence type="ECO:0000256" key="1">
    <source>
        <dbReference type="ARBA" id="ARBA00004651"/>
    </source>
</evidence>
<dbReference type="Pfam" id="PF05977">
    <property type="entry name" value="MFS_3"/>
    <property type="match status" value="1"/>
</dbReference>
<evidence type="ECO:0000256" key="7">
    <source>
        <dbReference type="SAM" id="Phobius"/>
    </source>
</evidence>
<feature type="domain" description="Major facilitator superfamily (MFS) profile" evidence="8">
    <location>
        <begin position="3"/>
        <end position="315"/>
    </location>
</feature>
<dbReference type="SUPFAM" id="SSF103473">
    <property type="entry name" value="MFS general substrate transporter"/>
    <property type="match status" value="1"/>
</dbReference>
<dbReference type="CDD" id="cd06173">
    <property type="entry name" value="MFS_MefA_like"/>
    <property type="match status" value="1"/>
</dbReference>
<evidence type="ECO:0000259" key="8">
    <source>
        <dbReference type="PROSITE" id="PS50850"/>
    </source>
</evidence>